<evidence type="ECO:0000259" key="6">
    <source>
        <dbReference type="PROSITE" id="PS50888"/>
    </source>
</evidence>
<sequence>MAASTYLNLDTLQMPNNSETSTFHELAITPQNNHHHLFPYSNETTFFSNPFFDNYLDPTGGFLFSEEEDMYPYHHNQLFPFTSYDPFTSLCHYSFPIQEEYCNLLPCPKRQKCCYEEQEQLYLHSSLESLQELTPPPHSFIDGFVVPNYDNNSASLEAEELPLELFCSVPDFKVPQHGTHYVDDGVIQCEKKSNERTISPQSIAARERRRKITVKTQELGKLVPGGPKMNTAEMLHAASKYVKYLQAQVQMLQLINTYEEDKEGPSSENLHALVVSPCVQEKLYTEERCLVPKEFVPTLTNNEEVQSRPTILKDLKQLIRTDIEKKPKQH</sequence>
<reference evidence="7 8" key="1">
    <citation type="submission" date="2024-01" db="EMBL/GenBank/DDBJ databases">
        <title>The genomes of 5 underutilized Papilionoideae crops provide insights into root nodulation and disease resistance.</title>
        <authorList>
            <person name="Yuan L."/>
        </authorList>
    </citation>
    <scope>NUCLEOTIDE SEQUENCE [LARGE SCALE GENOMIC DNA]</scope>
    <source>
        <strain evidence="7">LY-2023</strain>
        <tissue evidence="7">Leaf</tissue>
    </source>
</reference>
<dbReference type="InterPro" id="IPR036638">
    <property type="entry name" value="HLH_DNA-bd_sf"/>
</dbReference>
<keyword evidence="5" id="KW-0539">Nucleus</keyword>
<accession>A0AAN9F9U3</accession>
<dbReference type="GO" id="GO:0000981">
    <property type="term" value="F:DNA-binding transcription factor activity, RNA polymerase II-specific"/>
    <property type="evidence" value="ECO:0007669"/>
    <property type="project" value="TreeGrafter"/>
</dbReference>
<dbReference type="GO" id="GO:0046983">
    <property type="term" value="F:protein dimerization activity"/>
    <property type="evidence" value="ECO:0007669"/>
    <property type="project" value="InterPro"/>
</dbReference>
<evidence type="ECO:0000256" key="1">
    <source>
        <dbReference type="ARBA" id="ARBA00004123"/>
    </source>
</evidence>
<protein>
    <recommendedName>
        <fullName evidence="6">BHLH domain-containing protein</fullName>
    </recommendedName>
</protein>
<dbReference type="InterPro" id="IPR045843">
    <property type="entry name" value="IND-like"/>
</dbReference>
<feature type="domain" description="BHLH" evidence="6">
    <location>
        <begin position="196"/>
        <end position="245"/>
    </location>
</feature>
<comment type="caution">
    <text evidence="7">The sequence shown here is derived from an EMBL/GenBank/DDBJ whole genome shotgun (WGS) entry which is preliminary data.</text>
</comment>
<dbReference type="Pfam" id="PF00010">
    <property type="entry name" value="HLH"/>
    <property type="match status" value="1"/>
</dbReference>
<dbReference type="PROSITE" id="PS50888">
    <property type="entry name" value="BHLH"/>
    <property type="match status" value="1"/>
</dbReference>
<evidence type="ECO:0000313" key="7">
    <source>
        <dbReference type="EMBL" id="KAK7271325.1"/>
    </source>
</evidence>
<dbReference type="InterPro" id="IPR011598">
    <property type="entry name" value="bHLH_dom"/>
</dbReference>
<keyword evidence="8" id="KW-1185">Reference proteome</keyword>
<dbReference type="Gene3D" id="4.10.280.10">
    <property type="entry name" value="Helix-loop-helix DNA-binding domain"/>
    <property type="match status" value="1"/>
</dbReference>
<dbReference type="AlphaFoldDB" id="A0AAN9F9U3"/>
<evidence type="ECO:0000313" key="8">
    <source>
        <dbReference type="Proteomes" id="UP001359559"/>
    </source>
</evidence>
<dbReference type="PANTHER" id="PTHR16223">
    <property type="entry name" value="TRANSCRIPTION FACTOR BHLH83-RELATED"/>
    <property type="match status" value="1"/>
</dbReference>
<evidence type="ECO:0000256" key="3">
    <source>
        <dbReference type="ARBA" id="ARBA00023125"/>
    </source>
</evidence>
<name>A0AAN9F9U3_CLITE</name>
<dbReference type="EMBL" id="JAYKXN010000007">
    <property type="protein sequence ID" value="KAK7271325.1"/>
    <property type="molecule type" value="Genomic_DNA"/>
</dbReference>
<dbReference type="PANTHER" id="PTHR16223:SF49">
    <property type="entry name" value="TRANSCRIPTION FACTOR BHLH52-RELATED"/>
    <property type="match status" value="1"/>
</dbReference>
<evidence type="ECO:0000256" key="2">
    <source>
        <dbReference type="ARBA" id="ARBA00023015"/>
    </source>
</evidence>
<dbReference type="GO" id="GO:0000978">
    <property type="term" value="F:RNA polymerase II cis-regulatory region sequence-specific DNA binding"/>
    <property type="evidence" value="ECO:0007669"/>
    <property type="project" value="TreeGrafter"/>
</dbReference>
<evidence type="ECO:0000256" key="4">
    <source>
        <dbReference type="ARBA" id="ARBA00023163"/>
    </source>
</evidence>
<gene>
    <name evidence="7" type="ORF">RJT34_27121</name>
</gene>
<evidence type="ECO:0000256" key="5">
    <source>
        <dbReference type="ARBA" id="ARBA00023242"/>
    </source>
</evidence>
<keyword evidence="3" id="KW-0238">DNA-binding</keyword>
<comment type="subcellular location">
    <subcellularLocation>
        <location evidence="1">Nucleus</location>
    </subcellularLocation>
</comment>
<dbReference type="SMART" id="SM00353">
    <property type="entry name" value="HLH"/>
    <property type="match status" value="1"/>
</dbReference>
<dbReference type="SUPFAM" id="SSF47459">
    <property type="entry name" value="HLH, helix-loop-helix DNA-binding domain"/>
    <property type="match status" value="1"/>
</dbReference>
<keyword evidence="2" id="KW-0805">Transcription regulation</keyword>
<organism evidence="7 8">
    <name type="scientific">Clitoria ternatea</name>
    <name type="common">Butterfly pea</name>
    <dbReference type="NCBI Taxonomy" id="43366"/>
    <lineage>
        <taxon>Eukaryota</taxon>
        <taxon>Viridiplantae</taxon>
        <taxon>Streptophyta</taxon>
        <taxon>Embryophyta</taxon>
        <taxon>Tracheophyta</taxon>
        <taxon>Spermatophyta</taxon>
        <taxon>Magnoliopsida</taxon>
        <taxon>eudicotyledons</taxon>
        <taxon>Gunneridae</taxon>
        <taxon>Pentapetalae</taxon>
        <taxon>rosids</taxon>
        <taxon>fabids</taxon>
        <taxon>Fabales</taxon>
        <taxon>Fabaceae</taxon>
        <taxon>Papilionoideae</taxon>
        <taxon>50 kb inversion clade</taxon>
        <taxon>NPAAA clade</taxon>
        <taxon>indigoferoid/millettioid clade</taxon>
        <taxon>Phaseoleae</taxon>
        <taxon>Clitoria</taxon>
    </lineage>
</organism>
<dbReference type="Proteomes" id="UP001359559">
    <property type="component" value="Unassembled WGS sequence"/>
</dbReference>
<keyword evidence="4" id="KW-0804">Transcription</keyword>
<proteinExistence type="predicted"/>
<dbReference type="GO" id="GO:0005634">
    <property type="term" value="C:nucleus"/>
    <property type="evidence" value="ECO:0007669"/>
    <property type="project" value="UniProtKB-SubCell"/>
</dbReference>